<gene>
    <name evidence="2" type="ORF">WA026_018588</name>
</gene>
<keyword evidence="3" id="KW-1185">Reference proteome</keyword>
<feature type="region of interest" description="Disordered" evidence="1">
    <location>
        <begin position="287"/>
        <end position="347"/>
    </location>
</feature>
<proteinExistence type="predicted"/>
<evidence type="ECO:0000313" key="3">
    <source>
        <dbReference type="Proteomes" id="UP001431783"/>
    </source>
</evidence>
<protein>
    <recommendedName>
        <fullName evidence="4">Centromere protein C</fullName>
    </recommendedName>
</protein>
<feature type="compositionally biased region" description="Basic and acidic residues" evidence="1">
    <location>
        <begin position="533"/>
        <end position="545"/>
    </location>
</feature>
<organism evidence="2 3">
    <name type="scientific">Henosepilachna vigintioctopunctata</name>
    <dbReference type="NCBI Taxonomy" id="420089"/>
    <lineage>
        <taxon>Eukaryota</taxon>
        <taxon>Metazoa</taxon>
        <taxon>Ecdysozoa</taxon>
        <taxon>Arthropoda</taxon>
        <taxon>Hexapoda</taxon>
        <taxon>Insecta</taxon>
        <taxon>Pterygota</taxon>
        <taxon>Neoptera</taxon>
        <taxon>Endopterygota</taxon>
        <taxon>Coleoptera</taxon>
        <taxon>Polyphaga</taxon>
        <taxon>Cucujiformia</taxon>
        <taxon>Coccinelloidea</taxon>
        <taxon>Coccinellidae</taxon>
        <taxon>Epilachninae</taxon>
        <taxon>Epilachnini</taxon>
        <taxon>Henosepilachna</taxon>
    </lineage>
</organism>
<reference evidence="2 3" key="1">
    <citation type="submission" date="2023-03" db="EMBL/GenBank/DDBJ databases">
        <title>Genome insight into feeding habits of ladybird beetles.</title>
        <authorList>
            <person name="Li H.-S."/>
            <person name="Huang Y.-H."/>
            <person name="Pang H."/>
        </authorList>
    </citation>
    <scope>NUCLEOTIDE SEQUENCE [LARGE SCALE GENOMIC DNA]</scope>
    <source>
        <strain evidence="2">SYSU_2023b</strain>
        <tissue evidence="2">Whole body</tissue>
    </source>
</reference>
<feature type="region of interest" description="Disordered" evidence="1">
    <location>
        <begin position="151"/>
        <end position="179"/>
    </location>
</feature>
<accession>A0AAW1UA48</accession>
<dbReference type="Proteomes" id="UP001431783">
    <property type="component" value="Unassembled WGS sequence"/>
</dbReference>
<feature type="region of interest" description="Disordered" evidence="1">
    <location>
        <begin position="1362"/>
        <end position="1408"/>
    </location>
</feature>
<dbReference type="InterPro" id="IPR014710">
    <property type="entry name" value="RmlC-like_jellyroll"/>
</dbReference>
<feature type="compositionally biased region" description="Basic residues" evidence="1">
    <location>
        <begin position="443"/>
        <end position="452"/>
    </location>
</feature>
<feature type="compositionally biased region" description="Polar residues" evidence="1">
    <location>
        <begin position="1195"/>
        <end position="1205"/>
    </location>
</feature>
<feature type="compositionally biased region" description="Basic and acidic residues" evidence="1">
    <location>
        <begin position="310"/>
        <end position="324"/>
    </location>
</feature>
<feature type="compositionally biased region" description="Basic and acidic residues" evidence="1">
    <location>
        <begin position="429"/>
        <end position="442"/>
    </location>
</feature>
<feature type="region of interest" description="Disordered" evidence="1">
    <location>
        <begin position="642"/>
        <end position="670"/>
    </location>
</feature>
<dbReference type="EMBL" id="JARQZJ010000042">
    <property type="protein sequence ID" value="KAK9877479.1"/>
    <property type="molecule type" value="Genomic_DNA"/>
</dbReference>
<feature type="region of interest" description="Disordered" evidence="1">
    <location>
        <begin position="429"/>
        <end position="457"/>
    </location>
</feature>
<feature type="region of interest" description="Disordered" evidence="1">
    <location>
        <begin position="954"/>
        <end position="976"/>
    </location>
</feature>
<feature type="compositionally biased region" description="Polar residues" evidence="1">
    <location>
        <begin position="155"/>
        <end position="170"/>
    </location>
</feature>
<sequence length="1671" mass="191940">MEKSCVFMDSDSEEDEYSPNSQRINEIIEKARDVQRIQKPLLRELINPNIEDDIRKNYRRSIVRRAMQSNVVTSTPCASSARHSYLNISSILDLPTGGENDNKKNTVQNAHLSNIAQSEIKEKSAEEINNPDKQIEVLDVSGLQLIDNFKKPFPRTSNTNNSVQASTSALNKKKKTKPHDHRYTLRNTSKDEIIKRSYNNECSDKEKQMTDLKSVETSLLRKNDVHSNGSGVALEYKCSSQSKPGTSKQDIIQTETEDNNSIHEDIEYRKENVPYLSNSRHICLRSGENSRESNVEDDSTQETCRQKNRFHGESRKKITRESKKYTKQGKLPNRDSDSSIYQSHNKAKNKLRCKRNFNNFTEDSDGSDLSLIRLKENKSHKVSVKENNMRRTRKYHDRSDLSEYSSTEEIFVKKKKKDHAYIPYTYREKEKLSPEPNKEKNLKMSKKYKRHKSDFSADRSIQKNEIRYDNLNNVSSGSTSSTLYLRKSKKFKKVPLKVYKKSNLIGGASKYQYQSDVSMSSATETCKKRSRKKGDQNKLKHDKYSSKSKCNSNIIDKNEWKQCARNKKSNAFKKTESFSKRQHESLLSISTSSITEEYDQSCVLKDNSEVSSPEYKNNYLGNQKSRRKSYWHLKYPKEYRDKSIPKKIQKRSAKSSYYHENNSTDLEERENSDVTIMNNHGKYFRLPKRRKNELKIKPYIPNGKEYKKYKKPIKKIGNNILSNVKSTNDDINYLSSLPKKSLQVLVNSLVNKALQKHEPSSEYAPIERQKNNLVQRPTQERQPEFNFLCKTLFPSLGSYTEDDSFNFRDSRPPSILSNKELSPPQKISVKYFARKPFTKLDDDTLSSTIELREPDFYFFKKKTSVPNKIIKKKNKCDGLFERFRCSENQNVNCVPLTSRYDNWNYRKSISPFERIAIKAKLDEVLGIHKNDCNEEKIIIQEERKILESLPQFSTHSQTSLRNSEVHDSTNERHNPSLKINSVNKLSQMEVLKLSVGTQYSPFINDATEKDCLPVSSCSVSSDTPNMIQNTVEVERDAAHSGNITSSNKKKNMSTNTSLNTNQVINSNFIRSRTVLKFDEDMESNKNSDLNSPSIVELEMNRASEPECLHKDSESQTLKNDFLIDQDRFTNDETYTLSNQTKIELNHKTLKQGENISSTPNSGPTQLLLDSEIIDTEEKRKSLSISKKRQEKLEENYSQNGLPSNTDLKENGENLEDSFTNTGDHTSNDRRNIKVFQNITLKKGRNLSSSPNSGLTQPFVRLDRMNIVEEREALSESLTNSKSRLEKQKNSNIGLTSDTELKENVEKAEAVNVNNGNHTSNDQTAMEVSHNITPQQREKNSCTPGAGQRQPFVYLERMSIAEMSGDLSKSSKKSKKKLGKQKKAKIGLASATEHEENIEEPVVRKSSRNRRPPQFIWWKSSIAEKGVGLMEYYETHQPTKRTSKQNNQSEYEASPVVRNKGTSYKKGRLTKNNKKREISTKKALVSKNKRINVSTNSNSFDEKPSTSKATGEEITFPGDYSINNIPLLQRMKDNLSCSNTIPTSENSDDPGYVTSSTRKEKEIEFTKLCKNLHAADLAKNNEDDNVFVNVGQALSMENNFGYIVIKPEQSKRTVNLKYDMIYFIIEGTCVIRTDYEHSIKGPKELMTIKKGTPYQINNSGSQPLLMMFSCFP</sequence>
<dbReference type="Gene3D" id="2.60.120.10">
    <property type="entry name" value="Jelly Rolls"/>
    <property type="match status" value="1"/>
</dbReference>
<feature type="region of interest" description="Disordered" evidence="1">
    <location>
        <begin position="520"/>
        <end position="548"/>
    </location>
</feature>
<feature type="compositionally biased region" description="Basic and acidic residues" evidence="1">
    <location>
        <begin position="963"/>
        <end position="974"/>
    </location>
</feature>
<evidence type="ECO:0000256" key="1">
    <source>
        <dbReference type="SAM" id="MobiDB-lite"/>
    </source>
</evidence>
<feature type="compositionally biased region" description="Polar residues" evidence="1">
    <location>
        <begin position="654"/>
        <end position="664"/>
    </location>
</feature>
<feature type="region of interest" description="Disordered" evidence="1">
    <location>
        <begin position="1178"/>
        <end position="1228"/>
    </location>
</feature>
<comment type="caution">
    <text evidence="2">The sequence shown here is derived from an EMBL/GenBank/DDBJ whole genome shotgun (WGS) entry which is preliminary data.</text>
</comment>
<evidence type="ECO:0000313" key="2">
    <source>
        <dbReference type="EMBL" id="KAK9877479.1"/>
    </source>
</evidence>
<feature type="compositionally biased region" description="Basic residues" evidence="1">
    <location>
        <begin position="1369"/>
        <end position="1384"/>
    </location>
</feature>
<evidence type="ECO:0008006" key="4">
    <source>
        <dbReference type="Google" id="ProtNLM"/>
    </source>
</evidence>
<feature type="region of interest" description="Disordered" evidence="1">
    <location>
        <begin position="1"/>
        <end position="22"/>
    </location>
</feature>
<name>A0AAW1UA48_9CUCU</name>